<protein>
    <recommendedName>
        <fullName evidence="4">Secreted protein</fullName>
    </recommendedName>
</protein>
<keyword evidence="3" id="KW-1185">Reference proteome</keyword>
<name>A0AAQ4F4C0_AMBAM</name>
<evidence type="ECO:0000313" key="2">
    <source>
        <dbReference type="EMBL" id="KAK8781741.1"/>
    </source>
</evidence>
<feature type="signal peptide" evidence="1">
    <location>
        <begin position="1"/>
        <end position="19"/>
    </location>
</feature>
<feature type="chain" id="PRO_5042992040" description="Secreted protein" evidence="1">
    <location>
        <begin position="20"/>
        <end position="301"/>
    </location>
</feature>
<evidence type="ECO:0000256" key="1">
    <source>
        <dbReference type="SAM" id="SignalP"/>
    </source>
</evidence>
<sequence>MKLVYAVAILTALVALTTASGKGGKGKGSKKAQVIVLDSYPERRPVYDYPPPRQSYDYAPSYDYVEIPSKKMKQPKMKKQKVHFVERPSYDYYDYGNAYDDYDDYYVQPKVKKTKHVRRTYRQYREPVYYDQPKKAQPINLHIKVVSPKAEKKKEVQQVPVYIPMYKDRIQHVPVHHNVPYPVYVQPPPVNYHPPQQQKRVYHHPPKPVYNPLRKMNQPLFLKVALLARTKLPPIPNHTLKSIKIFTATIRFGSSVSLGACPLYIEEKCIGYNISKGPRQNIRQKFFLVRTVLEVFLTMSS</sequence>
<evidence type="ECO:0000313" key="3">
    <source>
        <dbReference type="Proteomes" id="UP001321473"/>
    </source>
</evidence>
<dbReference type="EMBL" id="JARKHS020007390">
    <property type="protein sequence ID" value="KAK8781741.1"/>
    <property type="molecule type" value="Genomic_DNA"/>
</dbReference>
<organism evidence="2 3">
    <name type="scientific">Amblyomma americanum</name>
    <name type="common">Lone star tick</name>
    <dbReference type="NCBI Taxonomy" id="6943"/>
    <lineage>
        <taxon>Eukaryota</taxon>
        <taxon>Metazoa</taxon>
        <taxon>Ecdysozoa</taxon>
        <taxon>Arthropoda</taxon>
        <taxon>Chelicerata</taxon>
        <taxon>Arachnida</taxon>
        <taxon>Acari</taxon>
        <taxon>Parasitiformes</taxon>
        <taxon>Ixodida</taxon>
        <taxon>Ixodoidea</taxon>
        <taxon>Ixodidae</taxon>
        <taxon>Amblyomminae</taxon>
        <taxon>Amblyomma</taxon>
    </lineage>
</organism>
<accession>A0AAQ4F4C0</accession>
<reference evidence="2 3" key="1">
    <citation type="journal article" date="2023" name="Arcadia Sci">
        <title>De novo assembly of a long-read Amblyomma americanum tick genome.</title>
        <authorList>
            <person name="Chou S."/>
            <person name="Poskanzer K.E."/>
            <person name="Rollins M."/>
            <person name="Thuy-Boun P.S."/>
        </authorList>
    </citation>
    <scope>NUCLEOTIDE SEQUENCE [LARGE SCALE GENOMIC DNA]</scope>
    <source>
        <strain evidence="2">F_SG_1</strain>
        <tissue evidence="2">Salivary glands</tissue>
    </source>
</reference>
<gene>
    <name evidence="2" type="ORF">V5799_016919</name>
</gene>
<evidence type="ECO:0008006" key="4">
    <source>
        <dbReference type="Google" id="ProtNLM"/>
    </source>
</evidence>
<dbReference type="AlphaFoldDB" id="A0AAQ4F4C0"/>
<proteinExistence type="predicted"/>
<comment type="caution">
    <text evidence="2">The sequence shown here is derived from an EMBL/GenBank/DDBJ whole genome shotgun (WGS) entry which is preliminary data.</text>
</comment>
<dbReference type="Proteomes" id="UP001321473">
    <property type="component" value="Unassembled WGS sequence"/>
</dbReference>
<keyword evidence="1" id="KW-0732">Signal</keyword>